<evidence type="ECO:0000313" key="1">
    <source>
        <dbReference type="EMBL" id="GAE32379.1"/>
    </source>
</evidence>
<accession>W4QM06</accession>
<keyword evidence="2" id="KW-1185">Reference proteome</keyword>
<reference evidence="1" key="1">
    <citation type="journal article" date="2014" name="Genome Announc.">
        <title>Draft Genome Sequences of Three Alkaliphilic Bacillus Strains, Bacillus wakoensis JCM 9140T, Bacillus akibai JCM 9157T, and Bacillus hemicellulosilyticus JCM 9152T.</title>
        <authorList>
            <person name="Yuki M."/>
            <person name="Oshima K."/>
            <person name="Suda W."/>
            <person name="Oshida Y."/>
            <person name="Kitamura K."/>
            <person name="Iida T."/>
            <person name="Hattori M."/>
            <person name="Ohkuma M."/>
        </authorList>
    </citation>
    <scope>NUCLEOTIDE SEQUENCE [LARGE SCALE GENOMIC DNA]</scope>
    <source>
        <strain evidence="1">JCM 9152</strain>
    </source>
</reference>
<evidence type="ECO:0000313" key="2">
    <source>
        <dbReference type="Proteomes" id="UP000018895"/>
    </source>
</evidence>
<proteinExistence type="predicted"/>
<dbReference type="STRING" id="1236971.JCM9152_3913"/>
<sequence>MIAQLGQITFFMYTTIEQKEELDSMRRKEEENDHKTLFTWIRCRGVNRNMASK</sequence>
<gene>
    <name evidence="1" type="ORF">JCM9152_3913</name>
</gene>
<dbReference type="EMBL" id="BAUU01000035">
    <property type="protein sequence ID" value="GAE32379.1"/>
    <property type="molecule type" value="Genomic_DNA"/>
</dbReference>
<dbReference type="AlphaFoldDB" id="W4QM06"/>
<protein>
    <submittedName>
        <fullName evidence="1">Uncharacterized protein</fullName>
    </submittedName>
</protein>
<dbReference type="Proteomes" id="UP000018895">
    <property type="component" value="Unassembled WGS sequence"/>
</dbReference>
<organism evidence="1 2">
    <name type="scientific">Halalkalibacter hemicellulosilyticusJCM 9152</name>
    <dbReference type="NCBI Taxonomy" id="1236971"/>
    <lineage>
        <taxon>Bacteria</taxon>
        <taxon>Bacillati</taxon>
        <taxon>Bacillota</taxon>
        <taxon>Bacilli</taxon>
        <taxon>Bacillales</taxon>
        <taxon>Bacillaceae</taxon>
        <taxon>Halalkalibacter</taxon>
    </lineage>
</organism>
<name>W4QM06_9BACI</name>
<comment type="caution">
    <text evidence="1">The sequence shown here is derived from an EMBL/GenBank/DDBJ whole genome shotgun (WGS) entry which is preliminary data.</text>
</comment>